<evidence type="ECO:0000256" key="10">
    <source>
        <dbReference type="ARBA" id="ARBA00022621"/>
    </source>
</evidence>
<keyword evidence="12" id="KW-0479">Metal-binding</keyword>
<evidence type="ECO:0000256" key="23">
    <source>
        <dbReference type="ARBA" id="ARBA00049433"/>
    </source>
</evidence>
<dbReference type="GO" id="GO:0008941">
    <property type="term" value="F:nitric oxide dioxygenase NAD(P)H activity"/>
    <property type="evidence" value="ECO:0007669"/>
    <property type="project" value="UniProtKB-EC"/>
</dbReference>
<evidence type="ECO:0000259" key="26">
    <source>
        <dbReference type="PROSITE" id="PS51384"/>
    </source>
</evidence>
<dbReference type="PANTHER" id="PTHR43396:SF3">
    <property type="entry name" value="FLAVOHEMOPROTEIN"/>
    <property type="match status" value="1"/>
</dbReference>
<dbReference type="FunFam" id="2.40.30.10:FF:000034">
    <property type="entry name" value="Flavohemoprotein"/>
    <property type="match status" value="1"/>
</dbReference>
<dbReference type="Gene3D" id="3.40.50.80">
    <property type="entry name" value="Nucleotide-binding domain of ferredoxin-NADP reductase (FNR) module"/>
    <property type="match status" value="1"/>
</dbReference>
<evidence type="ECO:0000256" key="11">
    <source>
        <dbReference type="ARBA" id="ARBA00022630"/>
    </source>
</evidence>
<evidence type="ECO:0000256" key="21">
    <source>
        <dbReference type="ARBA" id="ARBA00033187"/>
    </source>
</evidence>
<dbReference type="PROSITE" id="PS01033">
    <property type="entry name" value="GLOBIN"/>
    <property type="match status" value="1"/>
</dbReference>
<dbReference type="NCBIfam" id="NF009805">
    <property type="entry name" value="PRK13289.1"/>
    <property type="match status" value="1"/>
</dbReference>
<dbReference type="GO" id="GO:0005344">
    <property type="term" value="F:oxygen carrier activity"/>
    <property type="evidence" value="ECO:0007669"/>
    <property type="project" value="UniProtKB-KW"/>
</dbReference>
<evidence type="ECO:0000256" key="16">
    <source>
        <dbReference type="ARBA" id="ARBA00023004"/>
    </source>
</evidence>
<comment type="cofactor">
    <cofactor evidence="2">
        <name>FAD</name>
        <dbReference type="ChEBI" id="CHEBI:57692"/>
    </cofactor>
</comment>
<keyword evidence="9 24" id="KW-0349">Heme</keyword>
<evidence type="ECO:0000256" key="2">
    <source>
        <dbReference type="ARBA" id="ARBA00001974"/>
    </source>
</evidence>
<keyword evidence="8" id="KW-0216">Detoxification</keyword>
<evidence type="ECO:0000256" key="19">
    <source>
        <dbReference type="ARBA" id="ARBA00030024"/>
    </source>
</evidence>
<comment type="catalytic activity">
    <reaction evidence="23">
        <text>2 nitric oxide + NADPH + 2 O2 = 2 nitrate + NADP(+) + H(+)</text>
        <dbReference type="Rhea" id="RHEA:19465"/>
        <dbReference type="ChEBI" id="CHEBI:15378"/>
        <dbReference type="ChEBI" id="CHEBI:15379"/>
        <dbReference type="ChEBI" id="CHEBI:16480"/>
        <dbReference type="ChEBI" id="CHEBI:17632"/>
        <dbReference type="ChEBI" id="CHEBI:57783"/>
        <dbReference type="ChEBI" id="CHEBI:58349"/>
        <dbReference type="EC" id="1.14.12.17"/>
    </reaction>
</comment>
<dbReference type="FunFam" id="3.40.50.80:FF:000010">
    <property type="entry name" value="Flavohemoprotein"/>
    <property type="match status" value="1"/>
</dbReference>
<comment type="similarity">
    <text evidence="4">Belongs to the globin family. Two-domain flavohemoproteins subfamily.</text>
</comment>
<dbReference type="SUPFAM" id="SSF63380">
    <property type="entry name" value="Riboflavin synthase domain-like"/>
    <property type="match status" value="1"/>
</dbReference>
<evidence type="ECO:0000256" key="20">
    <source>
        <dbReference type="ARBA" id="ARBA00030929"/>
    </source>
</evidence>
<evidence type="ECO:0000313" key="27">
    <source>
        <dbReference type="EMBL" id="VVE35599.1"/>
    </source>
</evidence>
<dbReference type="Gene3D" id="2.40.30.10">
    <property type="entry name" value="Translation factors"/>
    <property type="match status" value="1"/>
</dbReference>
<dbReference type="InterPro" id="IPR017927">
    <property type="entry name" value="FAD-bd_FR_type"/>
</dbReference>
<protein>
    <recommendedName>
        <fullName evidence="6">Flavohemoprotein</fullName>
        <ecNumber evidence="5">1.14.12.17</ecNumber>
    </recommendedName>
    <alternativeName>
        <fullName evidence="20">Flavohemoglobin</fullName>
    </alternativeName>
    <alternativeName>
        <fullName evidence="19">Hemoglobin-like protein</fullName>
    </alternativeName>
    <alternativeName>
        <fullName evidence="21">Nitric oxide dioxygenase</fullName>
    </alternativeName>
</protein>
<keyword evidence="13" id="KW-0274">FAD</keyword>
<dbReference type="InterPro" id="IPR039261">
    <property type="entry name" value="FNR_nucleotide-bd"/>
</dbReference>
<dbReference type="GO" id="GO:0020037">
    <property type="term" value="F:heme binding"/>
    <property type="evidence" value="ECO:0007669"/>
    <property type="project" value="InterPro"/>
</dbReference>
<gene>
    <name evidence="27" type="ORF">PTE30175_03784</name>
</gene>
<dbReference type="Pfam" id="PF00042">
    <property type="entry name" value="Globin"/>
    <property type="match status" value="1"/>
</dbReference>
<keyword evidence="14" id="KW-0521">NADP</keyword>
<dbReference type="GO" id="GO:0009636">
    <property type="term" value="P:response to toxic substance"/>
    <property type="evidence" value="ECO:0007669"/>
    <property type="project" value="UniProtKB-KW"/>
</dbReference>
<dbReference type="Gene3D" id="1.10.490.10">
    <property type="entry name" value="Globins"/>
    <property type="match status" value="1"/>
</dbReference>
<keyword evidence="11" id="KW-0285">Flavoprotein</keyword>
<evidence type="ECO:0000313" key="28">
    <source>
        <dbReference type="Proteomes" id="UP000414233"/>
    </source>
</evidence>
<evidence type="ECO:0000256" key="18">
    <source>
        <dbReference type="ARBA" id="ARBA00025094"/>
    </source>
</evidence>
<evidence type="ECO:0000256" key="15">
    <source>
        <dbReference type="ARBA" id="ARBA00023002"/>
    </source>
</evidence>
<dbReference type="FunFam" id="1.10.490.10:FF:000003">
    <property type="entry name" value="Flavohemoprotein"/>
    <property type="match status" value="1"/>
</dbReference>
<dbReference type="InterPro" id="IPR009050">
    <property type="entry name" value="Globin-like_sf"/>
</dbReference>
<evidence type="ECO:0000256" key="6">
    <source>
        <dbReference type="ARBA" id="ARBA00014637"/>
    </source>
</evidence>
<dbReference type="InterPro" id="IPR000971">
    <property type="entry name" value="Globin"/>
</dbReference>
<evidence type="ECO:0000256" key="3">
    <source>
        <dbReference type="ARBA" id="ARBA00006401"/>
    </source>
</evidence>
<organism evidence="27 28">
    <name type="scientific">Pandoraea terrae</name>
    <dbReference type="NCBI Taxonomy" id="1537710"/>
    <lineage>
        <taxon>Bacteria</taxon>
        <taxon>Pseudomonadati</taxon>
        <taxon>Pseudomonadota</taxon>
        <taxon>Betaproteobacteria</taxon>
        <taxon>Burkholderiales</taxon>
        <taxon>Burkholderiaceae</taxon>
        <taxon>Pandoraea</taxon>
    </lineage>
</organism>
<evidence type="ECO:0000256" key="13">
    <source>
        <dbReference type="ARBA" id="ARBA00022827"/>
    </source>
</evidence>
<dbReference type="EC" id="1.14.12.17" evidence="5"/>
<dbReference type="GO" id="GO:0019825">
    <property type="term" value="F:oxygen binding"/>
    <property type="evidence" value="ECO:0007669"/>
    <property type="project" value="InterPro"/>
</dbReference>
<comment type="cofactor">
    <cofactor evidence="1">
        <name>heme b</name>
        <dbReference type="ChEBI" id="CHEBI:60344"/>
    </cofactor>
</comment>
<reference evidence="27 28" key="1">
    <citation type="submission" date="2019-08" db="EMBL/GenBank/DDBJ databases">
        <authorList>
            <person name="Peeters C."/>
        </authorList>
    </citation>
    <scope>NUCLEOTIDE SEQUENCE [LARGE SCALE GENOMIC DNA]</scope>
    <source>
        <strain evidence="27 28">LMG 30175</strain>
    </source>
</reference>
<evidence type="ECO:0000256" key="12">
    <source>
        <dbReference type="ARBA" id="ARBA00022723"/>
    </source>
</evidence>
<dbReference type="Pfam" id="PF00970">
    <property type="entry name" value="FAD_binding_6"/>
    <property type="match status" value="1"/>
</dbReference>
<dbReference type="Pfam" id="PF00175">
    <property type="entry name" value="NAD_binding_1"/>
    <property type="match status" value="1"/>
</dbReference>
<evidence type="ECO:0000256" key="24">
    <source>
        <dbReference type="RuleBase" id="RU000356"/>
    </source>
</evidence>
<proteinExistence type="inferred from homology"/>
<keyword evidence="15" id="KW-0560">Oxidoreductase</keyword>
<dbReference type="CDD" id="cd06184">
    <property type="entry name" value="flavohem_like_fad_nad_binding"/>
    <property type="match status" value="1"/>
</dbReference>
<keyword evidence="28" id="KW-1185">Reference proteome</keyword>
<dbReference type="Proteomes" id="UP000414233">
    <property type="component" value="Unassembled WGS sequence"/>
</dbReference>
<dbReference type="InterPro" id="IPR017938">
    <property type="entry name" value="Riboflavin_synthase-like_b-brl"/>
</dbReference>
<evidence type="ECO:0000256" key="14">
    <source>
        <dbReference type="ARBA" id="ARBA00022857"/>
    </source>
</evidence>
<evidence type="ECO:0000259" key="25">
    <source>
        <dbReference type="PROSITE" id="PS01033"/>
    </source>
</evidence>
<keyword evidence="16" id="KW-0408">Iron</keyword>
<evidence type="ECO:0000256" key="9">
    <source>
        <dbReference type="ARBA" id="ARBA00022617"/>
    </source>
</evidence>
<dbReference type="OrthoDB" id="9801223at2"/>
<feature type="domain" description="FAD-binding FR-type" evidence="26">
    <location>
        <begin position="149"/>
        <end position="261"/>
    </location>
</feature>
<dbReference type="InterPro" id="IPR012292">
    <property type="entry name" value="Globin/Proto"/>
</dbReference>
<evidence type="ECO:0000256" key="22">
    <source>
        <dbReference type="ARBA" id="ARBA00048649"/>
    </source>
</evidence>
<dbReference type="PRINTS" id="PR00406">
    <property type="entry name" value="CYTB5RDTASE"/>
</dbReference>
<dbReference type="InterPro" id="IPR008333">
    <property type="entry name" value="Cbr1-like_FAD-bd_dom"/>
</dbReference>
<dbReference type="EMBL" id="CABPRZ010000017">
    <property type="protein sequence ID" value="VVE35599.1"/>
    <property type="molecule type" value="Genomic_DNA"/>
</dbReference>
<comment type="function">
    <text evidence="18">Is involved in NO detoxification in an aerobic process, termed nitric oxide dioxygenase (NOD) reaction that utilizes O(2) and NAD(P)H to convert NO to nitrate, which protects the bacterium from various noxious nitrogen compounds. Therefore, plays a central role in the inducible response to nitrosative stress.</text>
</comment>
<keyword evidence="10 24" id="KW-0561">Oxygen transport</keyword>
<dbReference type="GO" id="GO:0046210">
    <property type="term" value="P:nitric oxide catabolic process"/>
    <property type="evidence" value="ECO:0007669"/>
    <property type="project" value="TreeGrafter"/>
</dbReference>
<evidence type="ECO:0000256" key="8">
    <source>
        <dbReference type="ARBA" id="ARBA00022575"/>
    </source>
</evidence>
<dbReference type="RefSeq" id="WP_150698593.1">
    <property type="nucleotide sequence ID" value="NZ_CABPRZ010000017.1"/>
</dbReference>
<dbReference type="AlphaFoldDB" id="A0A5E4XGR0"/>
<keyword evidence="7 24" id="KW-0813">Transport</keyword>
<evidence type="ECO:0000256" key="17">
    <source>
        <dbReference type="ARBA" id="ARBA00023027"/>
    </source>
</evidence>
<keyword evidence="17" id="KW-0520">NAD</keyword>
<dbReference type="PROSITE" id="PS51384">
    <property type="entry name" value="FAD_FR"/>
    <property type="match status" value="1"/>
</dbReference>
<dbReference type="GO" id="GO:0071949">
    <property type="term" value="F:FAD binding"/>
    <property type="evidence" value="ECO:0007669"/>
    <property type="project" value="TreeGrafter"/>
</dbReference>
<evidence type="ECO:0000256" key="7">
    <source>
        <dbReference type="ARBA" id="ARBA00022448"/>
    </source>
</evidence>
<name>A0A5E4XGR0_9BURK</name>
<dbReference type="GO" id="GO:0071500">
    <property type="term" value="P:cellular response to nitrosative stress"/>
    <property type="evidence" value="ECO:0007669"/>
    <property type="project" value="TreeGrafter"/>
</dbReference>
<evidence type="ECO:0000256" key="4">
    <source>
        <dbReference type="ARBA" id="ARBA00008414"/>
    </source>
</evidence>
<comment type="catalytic activity">
    <reaction evidence="22">
        <text>2 nitric oxide + NADH + 2 O2 = 2 nitrate + NAD(+) + H(+)</text>
        <dbReference type="Rhea" id="RHEA:19469"/>
        <dbReference type="ChEBI" id="CHEBI:15378"/>
        <dbReference type="ChEBI" id="CHEBI:15379"/>
        <dbReference type="ChEBI" id="CHEBI:16480"/>
        <dbReference type="ChEBI" id="CHEBI:17632"/>
        <dbReference type="ChEBI" id="CHEBI:57540"/>
        <dbReference type="ChEBI" id="CHEBI:57945"/>
        <dbReference type="EC" id="1.14.12.17"/>
    </reaction>
</comment>
<dbReference type="InterPro" id="IPR001433">
    <property type="entry name" value="OxRdtase_FAD/NAD-bd"/>
</dbReference>
<dbReference type="SUPFAM" id="SSF46458">
    <property type="entry name" value="Globin-like"/>
    <property type="match status" value="1"/>
</dbReference>
<feature type="domain" description="Globin" evidence="25">
    <location>
        <begin position="1"/>
        <end position="138"/>
    </location>
</feature>
<dbReference type="PANTHER" id="PTHR43396">
    <property type="entry name" value="FLAVOHEMOPROTEIN"/>
    <property type="match status" value="1"/>
</dbReference>
<comment type="similarity">
    <text evidence="3">In the C-terminal section; belongs to the flavoprotein pyridine nucleotide cytochrome reductase family.</text>
</comment>
<dbReference type="SUPFAM" id="SSF52343">
    <property type="entry name" value="Ferredoxin reductase-like, C-terminal NADP-linked domain"/>
    <property type="match status" value="1"/>
</dbReference>
<evidence type="ECO:0000256" key="1">
    <source>
        <dbReference type="ARBA" id="ARBA00001970"/>
    </source>
</evidence>
<sequence>MLSASARPYIDASVPVLREHGLTITRHFYADMFEAHPELTNLFNMGNQANGSQQQSLASAVFAYAANIDNAAALAPVLERIVHKHMSVGIKPSHYPIVGRHLLGAIKTVLGDAATPELLAAWDEAYWLLAGELIAAEARLSERKGVAPGELRPLTVLDVRRESDNVMSFYLQTADGKSPGEFVPGQYVSVEAAWPESGRRQLRQYSLSDAPQQPWWRISVKREDGTDGNVAAGEVSNWLHANVKAGDTLQVGAPFGDFQADVTGSRPLVLLSAGVGVTPMVSALNAVVASQPKRHVVFAHAARNGRHHALRHDLHHARGQLPNLRTVVFYEAPLDTDRAGVDYDREGRMDLQGVRDLLPADADYLLCGPQPFMQAQWRDLLAAGVNPARLHREVFGPDALDHLL</sequence>
<evidence type="ECO:0000256" key="5">
    <source>
        <dbReference type="ARBA" id="ARBA00012229"/>
    </source>
</evidence>
<accession>A0A5E4XGR0</accession>
<dbReference type="CDD" id="cd08922">
    <property type="entry name" value="FHb-globin"/>
    <property type="match status" value="1"/>
</dbReference>
<dbReference type="GO" id="GO:0046872">
    <property type="term" value="F:metal ion binding"/>
    <property type="evidence" value="ECO:0007669"/>
    <property type="project" value="UniProtKB-KW"/>
</dbReference>